<dbReference type="AlphaFoldDB" id="M6FBM8"/>
<gene>
    <name evidence="1" type="ORF">LEP1GSC008_1037</name>
</gene>
<evidence type="ECO:0000313" key="1">
    <source>
        <dbReference type="EMBL" id="EMK26173.1"/>
    </source>
</evidence>
<evidence type="ECO:0000313" key="2">
    <source>
        <dbReference type="Proteomes" id="UP000011980"/>
    </source>
</evidence>
<proteinExistence type="predicted"/>
<dbReference type="Proteomes" id="UP000011980">
    <property type="component" value="Unassembled WGS sequence"/>
</dbReference>
<protein>
    <submittedName>
        <fullName evidence="1">Uncharacterized protein</fullName>
    </submittedName>
</protein>
<sequence length="37" mass="4704">MFYNQFESRNAQIFFRIRNHLNRFCKNSSDLHFEFVF</sequence>
<name>M6FBM8_9LEPT</name>
<organism evidence="1 2">
    <name type="scientific">Leptospira kirschneri serovar Bulgarica str. Nikolaevo</name>
    <dbReference type="NCBI Taxonomy" id="1240687"/>
    <lineage>
        <taxon>Bacteria</taxon>
        <taxon>Pseudomonadati</taxon>
        <taxon>Spirochaetota</taxon>
        <taxon>Spirochaetia</taxon>
        <taxon>Leptospirales</taxon>
        <taxon>Leptospiraceae</taxon>
        <taxon>Leptospira</taxon>
    </lineage>
</organism>
<comment type="caution">
    <text evidence="1">The sequence shown here is derived from an EMBL/GenBank/DDBJ whole genome shotgun (WGS) entry which is preliminary data.</text>
</comment>
<accession>M6FBM8</accession>
<dbReference type="EMBL" id="ANCE01000006">
    <property type="protein sequence ID" value="EMK26173.1"/>
    <property type="molecule type" value="Genomic_DNA"/>
</dbReference>
<reference evidence="1 2" key="1">
    <citation type="submission" date="2013-01" db="EMBL/GenBank/DDBJ databases">
        <authorList>
            <person name="Harkins D.M."/>
            <person name="Durkin A.S."/>
            <person name="Brinkac L.M."/>
            <person name="Haft D.H."/>
            <person name="Selengut J.D."/>
            <person name="Sanka R."/>
            <person name="DePew J."/>
            <person name="Purushe J."/>
            <person name="Galloway R.L."/>
            <person name="Vinetz J.M."/>
            <person name="Sutton G.G."/>
            <person name="Nierman W.C."/>
            <person name="Fouts D.E."/>
        </authorList>
    </citation>
    <scope>NUCLEOTIDE SEQUENCE [LARGE SCALE GENOMIC DNA]</scope>
    <source>
        <strain evidence="1 2">Nikolaevo</strain>
    </source>
</reference>